<dbReference type="RefSeq" id="WP_121007700.1">
    <property type="nucleotide sequence ID" value="NZ_RBXO01000001.1"/>
</dbReference>
<comment type="caution">
    <text evidence="3">The sequence shown here is derived from an EMBL/GenBank/DDBJ whole genome shotgun (WGS) entry which is preliminary data.</text>
</comment>
<feature type="chain" id="PRO_5019752780" evidence="2">
    <location>
        <begin position="27"/>
        <end position="140"/>
    </location>
</feature>
<dbReference type="PROSITE" id="PS51257">
    <property type="entry name" value="PROKAR_LIPOPROTEIN"/>
    <property type="match status" value="1"/>
</dbReference>
<dbReference type="Gene3D" id="2.60.40.2880">
    <property type="entry name" value="MmpS1-5, C-terminal soluble domain"/>
    <property type="match status" value="1"/>
</dbReference>
<gene>
    <name evidence="3" type="ORF">C8E97_4768</name>
</gene>
<dbReference type="AlphaFoldDB" id="A0A495W3L1"/>
<keyword evidence="4" id="KW-1185">Reference proteome</keyword>
<organism evidence="3 4">
    <name type="scientific">Saccharothrix australiensis</name>
    <dbReference type="NCBI Taxonomy" id="2072"/>
    <lineage>
        <taxon>Bacteria</taxon>
        <taxon>Bacillati</taxon>
        <taxon>Actinomycetota</taxon>
        <taxon>Actinomycetes</taxon>
        <taxon>Pseudonocardiales</taxon>
        <taxon>Pseudonocardiaceae</taxon>
        <taxon>Saccharothrix</taxon>
    </lineage>
</organism>
<name>A0A495W3L1_9PSEU</name>
<evidence type="ECO:0000313" key="3">
    <source>
        <dbReference type="EMBL" id="RKT56079.1"/>
    </source>
</evidence>
<sequence>MSRTAVLALVAAGLLTACGNPPPVTPAPPTTSSDAPAPTSSPAAGAHVLEIDVTGTAVLTSLVFTLDGNSGEEKEVALPWHKTVEVPRGTGRHEWRLAMKHSGGTLSATATTNGQLVTRTGGSGSPGSDNTATLTGSFSD</sequence>
<accession>A0A495W3L1</accession>
<feature type="signal peptide" evidence="2">
    <location>
        <begin position="1"/>
        <end position="26"/>
    </location>
</feature>
<protein>
    <submittedName>
        <fullName evidence="3">Uncharacterized protein</fullName>
    </submittedName>
</protein>
<evidence type="ECO:0000256" key="2">
    <source>
        <dbReference type="SAM" id="SignalP"/>
    </source>
</evidence>
<feature type="compositionally biased region" description="Low complexity" evidence="1">
    <location>
        <begin position="30"/>
        <end position="44"/>
    </location>
</feature>
<dbReference type="Proteomes" id="UP000282084">
    <property type="component" value="Unassembled WGS sequence"/>
</dbReference>
<proteinExistence type="predicted"/>
<feature type="region of interest" description="Disordered" evidence="1">
    <location>
        <begin position="117"/>
        <end position="140"/>
    </location>
</feature>
<dbReference type="OrthoDB" id="3697696at2"/>
<evidence type="ECO:0000256" key="1">
    <source>
        <dbReference type="SAM" id="MobiDB-lite"/>
    </source>
</evidence>
<evidence type="ECO:0000313" key="4">
    <source>
        <dbReference type="Proteomes" id="UP000282084"/>
    </source>
</evidence>
<feature type="compositionally biased region" description="Pro residues" evidence="1">
    <location>
        <begin position="20"/>
        <end position="29"/>
    </location>
</feature>
<dbReference type="InterPro" id="IPR038468">
    <property type="entry name" value="MmpS_C"/>
</dbReference>
<dbReference type="EMBL" id="RBXO01000001">
    <property type="protein sequence ID" value="RKT56079.1"/>
    <property type="molecule type" value="Genomic_DNA"/>
</dbReference>
<keyword evidence="2" id="KW-0732">Signal</keyword>
<feature type="region of interest" description="Disordered" evidence="1">
    <location>
        <begin position="19"/>
        <end position="46"/>
    </location>
</feature>
<reference evidence="3 4" key="1">
    <citation type="submission" date="2018-10" db="EMBL/GenBank/DDBJ databases">
        <title>Sequencing the genomes of 1000 actinobacteria strains.</title>
        <authorList>
            <person name="Klenk H.-P."/>
        </authorList>
    </citation>
    <scope>NUCLEOTIDE SEQUENCE [LARGE SCALE GENOMIC DNA]</scope>
    <source>
        <strain evidence="3 4">DSM 43800</strain>
    </source>
</reference>